<dbReference type="InterPro" id="IPR008271">
    <property type="entry name" value="Ser/Thr_kinase_AS"/>
</dbReference>
<dbReference type="Gene3D" id="1.10.510.10">
    <property type="entry name" value="Transferase(Phosphotransferase) domain 1"/>
    <property type="match status" value="1"/>
</dbReference>
<feature type="region of interest" description="Disordered" evidence="1">
    <location>
        <begin position="1"/>
        <end position="20"/>
    </location>
</feature>
<accession>A0A1R2AM24</accession>
<evidence type="ECO:0000313" key="3">
    <source>
        <dbReference type="EMBL" id="OMJ65475.1"/>
    </source>
</evidence>
<dbReference type="Proteomes" id="UP000187209">
    <property type="component" value="Unassembled WGS sequence"/>
</dbReference>
<sequence length="319" mass="37322">MYPENLENENEDDSNLGFTNSESIRQKCGEIIRHKEIITNGHGSNNKDFVKDGISLILYNGTYNEKNVYLKVYYEKEVGKGNFKKAEKEIELYKFFSEFRNQYSFIEYYGTCFYKNNDQKQNIMLVMQIVENSLKNYLENRSVPIEEEKLKVMYEDLVNSFEFMHKERVYHLDIKPDNIMIDGNEKLYIIDFDVSVKDQIDKTRSVTVKGQACGTKGYAHPDIQKILDTKDDTLGYHKSDTDIFSLGMTFLHMAILSEFKNNLNLDENKNLLNTAIEKVKYNWAKDLIATMLMSRNKGVINWEKVKAKLPGNKTEEYNP</sequence>
<dbReference type="EMBL" id="MPUH01002115">
    <property type="protein sequence ID" value="OMJ65475.1"/>
    <property type="molecule type" value="Genomic_DNA"/>
</dbReference>
<dbReference type="OrthoDB" id="296674at2759"/>
<keyword evidence="4" id="KW-1185">Reference proteome</keyword>
<evidence type="ECO:0000313" key="4">
    <source>
        <dbReference type="Proteomes" id="UP000187209"/>
    </source>
</evidence>
<dbReference type="AlphaFoldDB" id="A0A1R2AM24"/>
<dbReference type="GO" id="GO:0005524">
    <property type="term" value="F:ATP binding"/>
    <property type="evidence" value="ECO:0007669"/>
    <property type="project" value="InterPro"/>
</dbReference>
<dbReference type="PROSITE" id="PS00108">
    <property type="entry name" value="PROTEIN_KINASE_ST"/>
    <property type="match status" value="1"/>
</dbReference>
<protein>
    <recommendedName>
        <fullName evidence="2">Protein kinase domain-containing protein</fullName>
    </recommendedName>
</protein>
<dbReference type="SUPFAM" id="SSF56112">
    <property type="entry name" value="Protein kinase-like (PK-like)"/>
    <property type="match status" value="1"/>
</dbReference>
<comment type="caution">
    <text evidence="3">The sequence shown here is derived from an EMBL/GenBank/DDBJ whole genome shotgun (WGS) entry which is preliminary data.</text>
</comment>
<gene>
    <name evidence="3" type="ORF">SteCoe_38145</name>
</gene>
<evidence type="ECO:0000256" key="1">
    <source>
        <dbReference type="SAM" id="MobiDB-lite"/>
    </source>
</evidence>
<feature type="compositionally biased region" description="Acidic residues" evidence="1">
    <location>
        <begin position="1"/>
        <end position="14"/>
    </location>
</feature>
<dbReference type="PANTHER" id="PTHR24362">
    <property type="entry name" value="SERINE/THREONINE-PROTEIN KINASE NEK"/>
    <property type="match status" value="1"/>
</dbReference>
<proteinExistence type="predicted"/>
<evidence type="ECO:0000259" key="2">
    <source>
        <dbReference type="PROSITE" id="PS50011"/>
    </source>
</evidence>
<dbReference type="CDD" id="cd00180">
    <property type="entry name" value="PKc"/>
    <property type="match status" value="1"/>
</dbReference>
<dbReference type="InterPro" id="IPR000719">
    <property type="entry name" value="Prot_kinase_dom"/>
</dbReference>
<feature type="domain" description="Protein kinase" evidence="2">
    <location>
        <begin position="34"/>
        <end position="319"/>
    </location>
</feature>
<organism evidence="3 4">
    <name type="scientific">Stentor coeruleus</name>
    <dbReference type="NCBI Taxonomy" id="5963"/>
    <lineage>
        <taxon>Eukaryota</taxon>
        <taxon>Sar</taxon>
        <taxon>Alveolata</taxon>
        <taxon>Ciliophora</taxon>
        <taxon>Postciliodesmatophora</taxon>
        <taxon>Heterotrichea</taxon>
        <taxon>Heterotrichida</taxon>
        <taxon>Stentoridae</taxon>
        <taxon>Stentor</taxon>
    </lineage>
</organism>
<dbReference type="PANTHER" id="PTHR24362:SF309">
    <property type="entry name" value="PROTEIN KINASE DOMAIN-CONTAINING PROTEIN"/>
    <property type="match status" value="1"/>
</dbReference>
<dbReference type="GO" id="GO:0004672">
    <property type="term" value="F:protein kinase activity"/>
    <property type="evidence" value="ECO:0007669"/>
    <property type="project" value="InterPro"/>
</dbReference>
<dbReference type="SMART" id="SM00220">
    <property type="entry name" value="S_TKc"/>
    <property type="match status" value="1"/>
</dbReference>
<dbReference type="InterPro" id="IPR011009">
    <property type="entry name" value="Kinase-like_dom_sf"/>
</dbReference>
<dbReference type="Pfam" id="PF00069">
    <property type="entry name" value="Pkinase"/>
    <property type="match status" value="1"/>
</dbReference>
<dbReference type="PROSITE" id="PS50011">
    <property type="entry name" value="PROTEIN_KINASE_DOM"/>
    <property type="match status" value="1"/>
</dbReference>
<name>A0A1R2AM24_9CILI</name>
<reference evidence="3 4" key="1">
    <citation type="submission" date="2016-11" db="EMBL/GenBank/DDBJ databases">
        <title>The macronuclear genome of Stentor coeruleus: a giant cell with tiny introns.</title>
        <authorList>
            <person name="Slabodnick M."/>
            <person name="Ruby J.G."/>
            <person name="Reiff S.B."/>
            <person name="Swart E.C."/>
            <person name="Gosai S."/>
            <person name="Prabakaran S."/>
            <person name="Witkowska E."/>
            <person name="Larue G.E."/>
            <person name="Fisher S."/>
            <person name="Freeman R.M."/>
            <person name="Gunawardena J."/>
            <person name="Chu W."/>
            <person name="Stover N.A."/>
            <person name="Gregory B.D."/>
            <person name="Nowacki M."/>
            <person name="Derisi J."/>
            <person name="Roy S.W."/>
            <person name="Marshall W.F."/>
            <person name="Sood P."/>
        </authorList>
    </citation>
    <scope>NUCLEOTIDE SEQUENCE [LARGE SCALE GENOMIC DNA]</scope>
    <source>
        <strain evidence="3">WM001</strain>
    </source>
</reference>